<evidence type="ECO:0000313" key="3">
    <source>
        <dbReference type="Proteomes" id="UP000531594"/>
    </source>
</evidence>
<dbReference type="InterPro" id="IPR025055">
    <property type="entry name" value="Ena_core"/>
</dbReference>
<reference evidence="2 3" key="1">
    <citation type="submission" date="2020-08" db="EMBL/GenBank/DDBJ databases">
        <title>Genomic Encyclopedia of Type Strains, Phase IV (KMG-IV): sequencing the most valuable type-strain genomes for metagenomic binning, comparative biology and taxonomic classification.</title>
        <authorList>
            <person name="Goeker M."/>
        </authorList>
    </citation>
    <scope>NUCLEOTIDE SEQUENCE [LARGE SCALE GENOMIC DNA]</scope>
    <source>
        <strain evidence="2 3">DSM 5391</strain>
    </source>
</reference>
<evidence type="ECO:0000313" key="2">
    <source>
        <dbReference type="EMBL" id="MBB6445475.1"/>
    </source>
</evidence>
<accession>A0A7X0HTK3</accession>
<feature type="domain" description="Endospore appendages core" evidence="1">
    <location>
        <begin position="37"/>
        <end position="136"/>
    </location>
</feature>
<name>A0A7X0HTK3_9BACI</name>
<gene>
    <name evidence="2" type="ORF">HNR53_002094</name>
</gene>
<dbReference type="AlphaFoldDB" id="A0A7X0HTK3"/>
<protein>
    <recommendedName>
        <fullName evidence="1">Endospore appendages core domain-containing protein</fullName>
    </recommendedName>
</protein>
<keyword evidence="3" id="KW-1185">Reference proteome</keyword>
<dbReference type="Pfam" id="PF13157">
    <property type="entry name" value="Enas"/>
    <property type="match status" value="1"/>
</dbReference>
<proteinExistence type="predicted"/>
<dbReference type="Proteomes" id="UP000531594">
    <property type="component" value="Unassembled WGS sequence"/>
</dbReference>
<evidence type="ECO:0000259" key="1">
    <source>
        <dbReference type="Pfam" id="PF13157"/>
    </source>
</evidence>
<sequence>MKETNDQHCIKALQIHDWVTRPIKIKRRTGIFATNKTAADSICGKFRIAYHPFSSQIIWIGKGVAAITGSFTIKFNKGSALLLDIMVNHQKAATLRSGQSFSATVSGMQVVELACRGVEDTPGFCEGDFHFHLHYRVSDPEGEIDHDRTEIFYSDSSGNRLNPAHGIECIVLFEKHQERNDQLYQEIPILLHGYITIRLYNKKGDFLCSFIEPFSEIETFCLCYPPGSFAACEIINTSLKSLPIPKAKDSSAKRDEILLHIILHLNVEVLCEVIISLKGNQDIIEQKNRPSC</sequence>
<dbReference type="RefSeq" id="WP_184525544.1">
    <property type="nucleotide sequence ID" value="NZ_JACHGK010000006.1"/>
</dbReference>
<comment type="caution">
    <text evidence="2">The sequence shown here is derived from an EMBL/GenBank/DDBJ whole genome shotgun (WGS) entry which is preliminary data.</text>
</comment>
<dbReference type="EMBL" id="JACHGK010000006">
    <property type="protein sequence ID" value="MBB6445475.1"/>
    <property type="molecule type" value="Genomic_DNA"/>
</dbReference>
<organism evidence="2 3">
    <name type="scientific">Bacillus benzoevorans</name>
    <dbReference type="NCBI Taxonomy" id="1456"/>
    <lineage>
        <taxon>Bacteria</taxon>
        <taxon>Bacillati</taxon>
        <taxon>Bacillota</taxon>
        <taxon>Bacilli</taxon>
        <taxon>Bacillales</taxon>
        <taxon>Bacillaceae</taxon>
        <taxon>Bacillus</taxon>
    </lineage>
</organism>